<dbReference type="EMBL" id="JAYKXN010000005">
    <property type="protein sequence ID" value="KAK7286490.1"/>
    <property type="molecule type" value="Genomic_DNA"/>
</dbReference>
<dbReference type="Proteomes" id="UP001359559">
    <property type="component" value="Unassembled WGS sequence"/>
</dbReference>
<dbReference type="AlphaFoldDB" id="A0AAN9P5V4"/>
<dbReference type="GO" id="GO:0003676">
    <property type="term" value="F:nucleic acid binding"/>
    <property type="evidence" value="ECO:0007669"/>
    <property type="project" value="InterPro"/>
</dbReference>
<dbReference type="GO" id="GO:0005524">
    <property type="term" value="F:ATP binding"/>
    <property type="evidence" value="ECO:0007669"/>
    <property type="project" value="UniProtKB-KW"/>
</dbReference>
<sequence length="211" mass="23947">MRAVNNNMMDNVLFKDLVLMSRASHNSARTDMSSQLYRIIIDSEEADKYMHMVKEQQQRGLQKLKGGRESKDGGFSYKVDPYTLHSGDYVMHNKVSIGIFVGIKFDVQKNSTEPIEYAFIDPNENKKLRALSKLSDTSAWEKQKIKGKAFIDVEKDLTERETPMDRLIYGDVGFGKTEVALCVIFCVVASKKQAMVLAPTIVLAKQHFDVI</sequence>
<comment type="caution">
    <text evidence="6">The sequence shown here is derived from an EMBL/GenBank/DDBJ whole genome shotgun (WGS) entry which is preliminary data.</text>
</comment>
<keyword evidence="1" id="KW-0547">Nucleotide-binding</keyword>
<dbReference type="PANTHER" id="PTHR14025">
    <property type="entry name" value="FANCONI ANEMIA GROUP M FANCM FAMILY MEMBER"/>
    <property type="match status" value="1"/>
</dbReference>
<feature type="domain" description="DEAD/DEAH-box helicase" evidence="5">
    <location>
        <begin position="165"/>
        <end position="210"/>
    </location>
</feature>
<dbReference type="SUPFAM" id="SSF52540">
    <property type="entry name" value="P-loop containing nucleoside triphosphate hydrolases"/>
    <property type="match status" value="1"/>
</dbReference>
<dbReference type="GO" id="GO:0016787">
    <property type="term" value="F:hydrolase activity"/>
    <property type="evidence" value="ECO:0007669"/>
    <property type="project" value="UniProtKB-KW"/>
</dbReference>
<organism evidence="6 7">
    <name type="scientific">Clitoria ternatea</name>
    <name type="common">Butterfly pea</name>
    <dbReference type="NCBI Taxonomy" id="43366"/>
    <lineage>
        <taxon>Eukaryota</taxon>
        <taxon>Viridiplantae</taxon>
        <taxon>Streptophyta</taxon>
        <taxon>Embryophyta</taxon>
        <taxon>Tracheophyta</taxon>
        <taxon>Spermatophyta</taxon>
        <taxon>Magnoliopsida</taxon>
        <taxon>eudicotyledons</taxon>
        <taxon>Gunneridae</taxon>
        <taxon>Pentapetalae</taxon>
        <taxon>rosids</taxon>
        <taxon>fabids</taxon>
        <taxon>Fabales</taxon>
        <taxon>Fabaceae</taxon>
        <taxon>Papilionoideae</taxon>
        <taxon>50 kb inversion clade</taxon>
        <taxon>NPAAA clade</taxon>
        <taxon>indigoferoid/millettioid clade</taxon>
        <taxon>Phaseoleae</taxon>
        <taxon>Clitoria</taxon>
    </lineage>
</organism>
<accession>A0AAN9P5V4</accession>
<name>A0AAN9P5V4_CLITE</name>
<evidence type="ECO:0000256" key="4">
    <source>
        <dbReference type="ARBA" id="ARBA00022840"/>
    </source>
</evidence>
<dbReference type="GO" id="GO:0004386">
    <property type="term" value="F:helicase activity"/>
    <property type="evidence" value="ECO:0007669"/>
    <property type="project" value="UniProtKB-KW"/>
</dbReference>
<dbReference type="InterPro" id="IPR027417">
    <property type="entry name" value="P-loop_NTPase"/>
</dbReference>
<keyword evidence="3" id="KW-0347">Helicase</keyword>
<keyword evidence="7" id="KW-1185">Reference proteome</keyword>
<keyword evidence="4" id="KW-0067">ATP-binding</keyword>
<evidence type="ECO:0000256" key="2">
    <source>
        <dbReference type="ARBA" id="ARBA00022801"/>
    </source>
</evidence>
<evidence type="ECO:0000313" key="6">
    <source>
        <dbReference type="EMBL" id="KAK7286490.1"/>
    </source>
</evidence>
<dbReference type="PANTHER" id="PTHR14025:SF29">
    <property type="entry name" value="TRANSCRIPTION-REPAIR-COUPLING FACTOR"/>
    <property type="match status" value="1"/>
</dbReference>
<evidence type="ECO:0000259" key="5">
    <source>
        <dbReference type="Pfam" id="PF00270"/>
    </source>
</evidence>
<protein>
    <recommendedName>
        <fullName evidence="5">DEAD/DEAH-box helicase domain-containing protein</fullName>
    </recommendedName>
</protein>
<gene>
    <name evidence="6" type="ORF">RJT34_21516</name>
</gene>
<evidence type="ECO:0000256" key="3">
    <source>
        <dbReference type="ARBA" id="ARBA00022806"/>
    </source>
</evidence>
<evidence type="ECO:0000256" key="1">
    <source>
        <dbReference type="ARBA" id="ARBA00022741"/>
    </source>
</evidence>
<dbReference type="Pfam" id="PF00270">
    <property type="entry name" value="DEAD"/>
    <property type="match status" value="1"/>
</dbReference>
<reference evidence="6 7" key="1">
    <citation type="submission" date="2024-01" db="EMBL/GenBank/DDBJ databases">
        <title>The genomes of 5 underutilized Papilionoideae crops provide insights into root nodulation and disease resistance.</title>
        <authorList>
            <person name="Yuan L."/>
        </authorList>
    </citation>
    <scope>NUCLEOTIDE SEQUENCE [LARGE SCALE GENOMIC DNA]</scope>
    <source>
        <strain evidence="6">LY-2023</strain>
        <tissue evidence="6">Leaf</tissue>
    </source>
</reference>
<proteinExistence type="predicted"/>
<evidence type="ECO:0000313" key="7">
    <source>
        <dbReference type="Proteomes" id="UP001359559"/>
    </source>
</evidence>
<dbReference type="InterPro" id="IPR011545">
    <property type="entry name" value="DEAD/DEAH_box_helicase_dom"/>
</dbReference>
<keyword evidence="2" id="KW-0378">Hydrolase</keyword>
<dbReference type="Gene3D" id="3.40.50.300">
    <property type="entry name" value="P-loop containing nucleotide triphosphate hydrolases"/>
    <property type="match status" value="1"/>
</dbReference>